<organism evidence="1 2">
    <name type="scientific">Candidatus Ordinivivax streblomastigis</name>
    <dbReference type="NCBI Taxonomy" id="2540710"/>
    <lineage>
        <taxon>Bacteria</taxon>
        <taxon>Pseudomonadati</taxon>
        <taxon>Bacteroidota</taxon>
        <taxon>Bacteroidia</taxon>
        <taxon>Bacteroidales</taxon>
        <taxon>Candidatus Ordinivivax</taxon>
    </lineage>
</organism>
<name>A0A5M8NXU7_9BACT</name>
<dbReference type="SUPFAM" id="SSF48208">
    <property type="entry name" value="Six-hairpin glycosidases"/>
    <property type="match status" value="1"/>
</dbReference>
<sequence length="238" mass="26773">KTLFYNTLLEKFSQLPAGTEHGWFTNKNWVINTPIETGIAPREQAIRNLDKIRLEHCGEYGPYLSAVEKKHMMTISTGVQAMSEARYGRTDQMLWYVNCIANTLHRTLPGSINEMMPDGGCPAQAWTIYGVATPIITHIFGVAPDAYHKQVVFEPHLPTGWNTISLSELHIGDNLFSINITREADKTVYDISSKEDGWNYTLCPIEKSAQEYKLNGKKILPQPNGIPLSGKHNQIISQ</sequence>
<reference evidence="1 2" key="1">
    <citation type="submission" date="2019-03" db="EMBL/GenBank/DDBJ databases">
        <title>Single cell metagenomics reveals metabolic interactions within the superorganism composed of flagellate Streblomastix strix and complex community of Bacteroidetes bacteria on its surface.</title>
        <authorList>
            <person name="Treitli S.C."/>
            <person name="Kolisko M."/>
            <person name="Husnik F."/>
            <person name="Keeling P."/>
            <person name="Hampl V."/>
        </authorList>
    </citation>
    <scope>NUCLEOTIDE SEQUENCE [LARGE SCALE GENOMIC DNA]</scope>
    <source>
        <strain evidence="1">St1</strain>
    </source>
</reference>
<gene>
    <name evidence="1" type="ORF">EZS26_003913</name>
</gene>
<accession>A0A5M8NXU7</accession>
<dbReference type="InterPro" id="IPR008928">
    <property type="entry name" value="6-hairpin_glycosidase_sf"/>
</dbReference>
<evidence type="ECO:0000313" key="2">
    <source>
        <dbReference type="Proteomes" id="UP000324575"/>
    </source>
</evidence>
<evidence type="ECO:0000313" key="1">
    <source>
        <dbReference type="EMBL" id="KAA6299949.1"/>
    </source>
</evidence>
<dbReference type="AlphaFoldDB" id="A0A5M8NXU7"/>
<comment type="caution">
    <text evidence="1">The sequence shown here is derived from an EMBL/GenBank/DDBJ whole genome shotgun (WGS) entry which is preliminary data.</text>
</comment>
<proteinExistence type="predicted"/>
<dbReference type="Proteomes" id="UP000324575">
    <property type="component" value="Unassembled WGS sequence"/>
</dbReference>
<feature type="non-terminal residue" evidence="1">
    <location>
        <position position="1"/>
    </location>
</feature>
<dbReference type="GO" id="GO:0005975">
    <property type="term" value="P:carbohydrate metabolic process"/>
    <property type="evidence" value="ECO:0007669"/>
    <property type="project" value="InterPro"/>
</dbReference>
<dbReference type="EMBL" id="SNRX01000180">
    <property type="protein sequence ID" value="KAA6299949.1"/>
    <property type="molecule type" value="Genomic_DNA"/>
</dbReference>
<protein>
    <submittedName>
        <fullName evidence="1">Uncharacterized protein</fullName>
    </submittedName>
</protein>